<dbReference type="InterPro" id="IPR044094">
    <property type="entry name" value="AtsA-like_MBL-fold"/>
</dbReference>
<dbReference type="PANTHER" id="PTHR46018:SF2">
    <property type="entry name" value="ZINC PHOSPHODIESTERASE ELAC PROTEIN 1"/>
    <property type="match status" value="1"/>
</dbReference>
<dbReference type="InterPro" id="IPR036866">
    <property type="entry name" value="RibonucZ/Hydroxyglut_hydro"/>
</dbReference>
<dbReference type="Proteomes" id="UP000185728">
    <property type="component" value="Unassembled WGS sequence"/>
</dbReference>
<dbReference type="RefSeq" id="WP_139327590.1">
    <property type="nucleotide sequence ID" value="NZ_FTOB01000001.1"/>
</dbReference>
<sequence length="283" mass="31678">MKKSRTKVVLLGTGTPVMVSDRYQSSLAIIVDETSYIVDCGSGILERLSNARARGIKGLENKKLTRLFITHFHPDHTVGLPAFMICPWNAERWDTLKIFGPKGIEKKVNGLLDVFEDGINEHLNSNPKFMSPIDIEPKAYTQGIIYKDDLVKVEAIPVEHGNLEAYAFKFITPDKTIVVSGDTCPRGKLYEKAIDCDILVHEVYCESAIKKGKGVVQEYFKRVHTGGVELGKVANRIKPKKLVLTHQIAYGLSNEEAEKQILKEVQMNFTGEVIYGNDLDVIE</sequence>
<evidence type="ECO:0000313" key="4">
    <source>
        <dbReference type="Proteomes" id="UP000185728"/>
    </source>
</evidence>
<comment type="caution">
    <text evidence="3">The sequence shown here is derived from an EMBL/GenBank/DDBJ whole genome shotgun (WGS) entry which is preliminary data.</text>
</comment>
<name>A0ABY1KK08_9FLAO</name>
<dbReference type="Pfam" id="PF23023">
    <property type="entry name" value="Anti-Pycsar_Apyc1"/>
    <property type="match status" value="1"/>
</dbReference>
<gene>
    <name evidence="3" type="ORF">SAMN05421766_101958</name>
</gene>
<dbReference type="SUPFAM" id="SSF56281">
    <property type="entry name" value="Metallo-hydrolase/oxidoreductase"/>
    <property type="match status" value="1"/>
</dbReference>
<dbReference type="Gene3D" id="3.60.15.10">
    <property type="entry name" value="Ribonuclease Z/Hydroxyacylglutathione hydrolase-like"/>
    <property type="match status" value="1"/>
</dbReference>
<keyword evidence="1" id="KW-0378">Hydrolase</keyword>
<dbReference type="EMBL" id="FTOB01000001">
    <property type="protein sequence ID" value="SIS43319.1"/>
    <property type="molecule type" value="Genomic_DNA"/>
</dbReference>
<protein>
    <submittedName>
        <fullName evidence="3">RNAse Z</fullName>
    </submittedName>
</protein>
<feature type="domain" description="Metallo-beta-lactamase" evidence="2">
    <location>
        <begin position="23"/>
        <end position="227"/>
    </location>
</feature>
<keyword evidence="4" id="KW-1185">Reference proteome</keyword>
<reference evidence="3 4" key="1">
    <citation type="submission" date="2017-01" db="EMBL/GenBank/DDBJ databases">
        <authorList>
            <person name="Varghese N."/>
            <person name="Submissions S."/>
        </authorList>
    </citation>
    <scope>NUCLEOTIDE SEQUENCE [LARGE SCALE GENOMIC DNA]</scope>
    <source>
        <strain evidence="3 4">DSM 2061</strain>
    </source>
</reference>
<dbReference type="CDD" id="cd07719">
    <property type="entry name" value="arylsulfatase_AtsA-like_MBL-fold"/>
    <property type="match status" value="1"/>
</dbReference>
<dbReference type="InterPro" id="IPR001279">
    <property type="entry name" value="Metallo-B-lactamas"/>
</dbReference>
<organism evidence="3 4">
    <name type="scientific">Zobellia uliginosa</name>
    <dbReference type="NCBI Taxonomy" id="143224"/>
    <lineage>
        <taxon>Bacteria</taxon>
        <taxon>Pseudomonadati</taxon>
        <taxon>Bacteroidota</taxon>
        <taxon>Flavobacteriia</taxon>
        <taxon>Flavobacteriales</taxon>
        <taxon>Flavobacteriaceae</taxon>
        <taxon>Zobellia</taxon>
    </lineage>
</organism>
<evidence type="ECO:0000256" key="1">
    <source>
        <dbReference type="ARBA" id="ARBA00022801"/>
    </source>
</evidence>
<proteinExistence type="predicted"/>
<accession>A0ABY1KK08</accession>
<dbReference type="SMART" id="SM00849">
    <property type="entry name" value="Lactamase_B"/>
    <property type="match status" value="1"/>
</dbReference>
<evidence type="ECO:0000259" key="2">
    <source>
        <dbReference type="SMART" id="SM00849"/>
    </source>
</evidence>
<evidence type="ECO:0000313" key="3">
    <source>
        <dbReference type="EMBL" id="SIS43319.1"/>
    </source>
</evidence>
<dbReference type="PANTHER" id="PTHR46018">
    <property type="entry name" value="ZINC PHOSPHODIESTERASE ELAC PROTEIN 1"/>
    <property type="match status" value="1"/>
</dbReference>